<dbReference type="AlphaFoldDB" id="A0A6I6QZK1"/>
<dbReference type="Proteomes" id="UP000464884">
    <property type="component" value="Chromosome"/>
</dbReference>
<accession>A0A6I6QZK1</accession>
<organism evidence="4 5">
    <name type="scientific">Bifidobacterium adolescentis</name>
    <dbReference type="NCBI Taxonomy" id="1680"/>
    <lineage>
        <taxon>Bacteria</taxon>
        <taxon>Bacillati</taxon>
        <taxon>Actinomycetota</taxon>
        <taxon>Actinomycetes</taxon>
        <taxon>Bifidobacteriales</taxon>
        <taxon>Bifidobacteriaceae</taxon>
        <taxon>Bifidobacterium</taxon>
    </lineage>
</organism>
<sequence>MVRPDIRRAPVVLAAGAILAASLAAPAQAAQTGITLETPKGASNTLAGHSFTAYRIGGYADVVKANGRVSSFDVEAADQGTTKAWLAAALRSAGLTVKAGCDEAGTIAGTDDAATLRRVADLLAASASKPAATVSNVTGSGTRATLNVPDGYYLVTDTNKDTLPMIVGTKVGGMDMSTGTLGTLTVKTRTFTLDKTLVHADGSESKTGSVRVGDTATYHIAFTMPYMVGADASVRIVDQMTGQTFKDMTGATIDGRDVTDQVGVVKAHAGGLTAIPAKSSGLPATTLHAGSVGFNLDRLATAANGGKRVVITVRATITSTADNHHIEAPTGHVAWKDLSTGTVYTPDPPTSRADVYTGDLKVTKTSTADRTARIPDAGFKIRDKGTGKWLSWSASGWSDAADEAHATEFRTGDANHDGKVTAAEASASTKGDATFPGLSSGTYEIRETTAPEGFVKSNLGLPSLTATLNAEKGTVTYQGADLPNLTTVEGGRAVVADMTNLTQLPTTGGVWGVVTAVSVMAAFAGLAFGVRRATRASDGVAA</sequence>
<evidence type="ECO:0000313" key="5">
    <source>
        <dbReference type="Proteomes" id="UP000464884"/>
    </source>
</evidence>
<gene>
    <name evidence="4" type="ORF">F3K97_04540</name>
</gene>
<keyword evidence="2" id="KW-0732">Signal</keyword>
<keyword evidence="1" id="KW-1133">Transmembrane helix</keyword>
<dbReference type="RefSeq" id="WP_159140524.1">
    <property type="nucleotide sequence ID" value="NZ_CP047129.1"/>
</dbReference>
<feature type="chain" id="PRO_5026042476" description="SpaA-like prealbumin fold domain-containing protein" evidence="2">
    <location>
        <begin position="30"/>
        <end position="542"/>
    </location>
</feature>
<evidence type="ECO:0000313" key="4">
    <source>
        <dbReference type="EMBL" id="QHB62601.1"/>
    </source>
</evidence>
<protein>
    <recommendedName>
        <fullName evidence="3">SpaA-like prealbumin fold domain-containing protein</fullName>
    </recommendedName>
</protein>
<reference evidence="4 5" key="1">
    <citation type="submission" date="2019-12" db="EMBL/GenBank/DDBJ databases">
        <title>Draft Genome Sequence of Bifidobacterium adolescentis ZJ2.</title>
        <authorList>
            <person name="Jin Z."/>
        </authorList>
    </citation>
    <scope>NUCLEOTIDE SEQUENCE [LARGE SCALE GENOMIC DNA]</scope>
    <source>
        <strain evidence="4 5">ZJ2</strain>
    </source>
</reference>
<dbReference type="Gene3D" id="2.60.40.740">
    <property type="match status" value="1"/>
</dbReference>
<dbReference type="Pfam" id="PF17802">
    <property type="entry name" value="SpaA"/>
    <property type="match status" value="1"/>
</dbReference>
<proteinExistence type="predicted"/>
<dbReference type="InterPro" id="IPR013783">
    <property type="entry name" value="Ig-like_fold"/>
</dbReference>
<evidence type="ECO:0000256" key="2">
    <source>
        <dbReference type="SAM" id="SignalP"/>
    </source>
</evidence>
<dbReference type="Gene3D" id="2.60.40.10">
    <property type="entry name" value="Immunoglobulins"/>
    <property type="match status" value="1"/>
</dbReference>
<feature type="transmembrane region" description="Helical" evidence="1">
    <location>
        <begin position="508"/>
        <end position="530"/>
    </location>
</feature>
<dbReference type="InterPro" id="IPR041033">
    <property type="entry name" value="SpaA_PFL_dom_1"/>
</dbReference>
<evidence type="ECO:0000256" key="1">
    <source>
        <dbReference type="SAM" id="Phobius"/>
    </source>
</evidence>
<evidence type="ECO:0000259" key="3">
    <source>
        <dbReference type="Pfam" id="PF17802"/>
    </source>
</evidence>
<dbReference type="GO" id="GO:0005975">
    <property type="term" value="P:carbohydrate metabolic process"/>
    <property type="evidence" value="ECO:0007669"/>
    <property type="project" value="UniProtKB-ARBA"/>
</dbReference>
<feature type="signal peptide" evidence="2">
    <location>
        <begin position="1"/>
        <end position="29"/>
    </location>
</feature>
<dbReference type="EMBL" id="CP047129">
    <property type="protein sequence ID" value="QHB62601.1"/>
    <property type="molecule type" value="Genomic_DNA"/>
</dbReference>
<keyword evidence="1" id="KW-0472">Membrane</keyword>
<name>A0A6I6QZK1_BIFAD</name>
<keyword evidence="1" id="KW-0812">Transmembrane</keyword>
<feature type="domain" description="SpaA-like prealbumin fold" evidence="3">
    <location>
        <begin position="358"/>
        <end position="458"/>
    </location>
</feature>